<feature type="region of interest" description="Disordered" evidence="1">
    <location>
        <begin position="1"/>
        <end position="23"/>
    </location>
</feature>
<organism evidence="3 4">
    <name type="scientific">Rhodamnia argentea</name>
    <dbReference type="NCBI Taxonomy" id="178133"/>
    <lineage>
        <taxon>Eukaryota</taxon>
        <taxon>Viridiplantae</taxon>
        <taxon>Streptophyta</taxon>
        <taxon>Embryophyta</taxon>
        <taxon>Tracheophyta</taxon>
        <taxon>Spermatophyta</taxon>
        <taxon>Magnoliopsida</taxon>
        <taxon>eudicotyledons</taxon>
        <taxon>Gunneridae</taxon>
        <taxon>Pentapetalae</taxon>
        <taxon>rosids</taxon>
        <taxon>malvids</taxon>
        <taxon>Myrtales</taxon>
        <taxon>Myrtaceae</taxon>
        <taxon>Myrtoideae</taxon>
        <taxon>Myrteae</taxon>
        <taxon>Australasian group</taxon>
        <taxon>Rhodamnia</taxon>
    </lineage>
</organism>
<sequence>MSSSSPEVSASKESSSFNVVRSSTESSSSHEMRVLFNKVKPNFENELKKNIASYVCVFQVPKSLSSTKPEAYTPQLIGLGPYHHLQPHLVEMERVKLDAVKKLRKNLTLDDFTDKLSRFHPYVCSCYHKIVELDDKVLPWIMTVDSLFLFDLLRQCGINKKVLEETLKEWPDDMPGLANRVGKKLAEDAILRDVMMLENQIPIFFVKEVLMVGCPLLEPTKRENFVERLFPLMLEGFCLALSPLKARIEYPDGKALKRAHLLDLLYSMVVRRDEEFEIRIQIEEEDHKKHSHCRRLSPRDRGEAVKMALAAYKLWQHLEDAYPKLKDAFKSFRDKEAPAEEKALTPTASSLAKAGVEFSPTDHIEDISFKKKGPEKSLQTKRFQKGFLLPKQTPLLELPAITLGVNSEVVIRNLVAYEAMAISGPLVFARFLELMDGLIDTPDDVRLLKKNGIIESNLKDDEVARLFNGMSHSIEVKGDTDLDKTIKEVNKFYNGARKIKALKMRDRYLYGAWKVLVLVATVLFFLLTALQTFCSAYDCPSLVK</sequence>
<dbReference type="PANTHER" id="PTHR31549:SF23">
    <property type="entry name" value="OS03G0591600 PROTEIN"/>
    <property type="match status" value="1"/>
</dbReference>
<dbReference type="GeneID" id="115745246"/>
<gene>
    <name evidence="4" type="primary">LOC115745246</name>
</gene>
<dbReference type="KEGG" id="rarg:115745246"/>
<reference evidence="3" key="1">
    <citation type="submission" date="2025-05" db="UniProtKB">
        <authorList>
            <consortium name="RefSeq"/>
        </authorList>
    </citation>
    <scope>NUCLEOTIDE SEQUENCE [LARGE SCALE GENOMIC DNA]</scope>
</reference>
<proteinExistence type="predicted"/>
<feature type="transmembrane region" description="Helical" evidence="2">
    <location>
        <begin position="508"/>
        <end position="530"/>
    </location>
</feature>
<keyword evidence="2" id="KW-1133">Transmembrane helix</keyword>
<keyword evidence="2" id="KW-0472">Membrane</keyword>
<evidence type="ECO:0000256" key="1">
    <source>
        <dbReference type="SAM" id="MobiDB-lite"/>
    </source>
</evidence>
<dbReference type="RefSeq" id="XP_030536552.1">
    <property type="nucleotide sequence ID" value="XM_030680692.2"/>
</dbReference>
<evidence type="ECO:0000313" key="4">
    <source>
        <dbReference type="RefSeq" id="XP_030536552.1"/>
    </source>
</evidence>
<evidence type="ECO:0000256" key="2">
    <source>
        <dbReference type="SAM" id="Phobius"/>
    </source>
</evidence>
<dbReference type="OrthoDB" id="1621957at2759"/>
<accession>A0A8B8PQF0</accession>
<keyword evidence="2" id="KW-0812">Transmembrane</keyword>
<reference evidence="4" key="2">
    <citation type="submission" date="2025-08" db="UniProtKB">
        <authorList>
            <consortium name="RefSeq"/>
        </authorList>
    </citation>
    <scope>IDENTIFICATION</scope>
    <source>
        <tissue evidence="4">Leaf</tissue>
    </source>
</reference>
<dbReference type="Proteomes" id="UP000827889">
    <property type="component" value="Chromosome 1"/>
</dbReference>
<dbReference type="Pfam" id="PF03140">
    <property type="entry name" value="DUF247"/>
    <property type="match status" value="1"/>
</dbReference>
<dbReference type="AlphaFoldDB" id="A0A8B8PQF0"/>
<keyword evidence="3" id="KW-1185">Reference proteome</keyword>
<dbReference type="InterPro" id="IPR004158">
    <property type="entry name" value="DUF247_pln"/>
</dbReference>
<dbReference type="PANTHER" id="PTHR31549">
    <property type="entry name" value="PROTEIN, PUTATIVE (DUF247)-RELATED-RELATED"/>
    <property type="match status" value="1"/>
</dbReference>
<evidence type="ECO:0000313" key="3">
    <source>
        <dbReference type="Proteomes" id="UP000827889"/>
    </source>
</evidence>
<name>A0A8B8PQF0_9MYRT</name>
<protein>
    <submittedName>
        <fullName evidence="4">UPF0481 protein At3g02645</fullName>
    </submittedName>
</protein>